<dbReference type="PANTHER" id="PTHR36933:SF1">
    <property type="entry name" value="SLL0788 PROTEIN"/>
    <property type="match status" value="1"/>
</dbReference>
<evidence type="ECO:0000256" key="1">
    <source>
        <dbReference type="SAM" id="MobiDB-lite"/>
    </source>
</evidence>
<dbReference type="AlphaFoldDB" id="A0A4Y8ZN74"/>
<protein>
    <submittedName>
        <fullName evidence="4">DUF305 domain-containing protein</fullName>
    </submittedName>
</protein>
<dbReference type="Gene3D" id="1.20.1260.10">
    <property type="match status" value="1"/>
</dbReference>
<keyword evidence="5" id="KW-1185">Reference proteome</keyword>
<sequence>MLALPHHTHPGGLALSNFLRSARSRLLSSLALGLVALPAAAALAQEVPILQPGAPGQPPKRLTAQEAVRVADTRFSADDVRYMQDMIHHHHQAVQMAALVEGRTSRQDLRDAAARITASQADEMRFMQNWLRERGQQVPEPAAANAAAPDPHAAHAMHAAAGSHSRMEGMATPEQMAALAAATGPEFERMFLERMIAHHDGALKMTEHLLDRPGSAYEPVLEAFTTDVKNDQKAEIARMMAILGQLSPDPRTGLKAGFRDAGQAARNMKLVASLPKPTGFFDPRNPAGLPPVKPAKGADAAVTPTATPAATPPTAAARDAKSDPDFGTRSPLLSFANTDMAFSKDLLAVGNYHGFNLYRLGRDAAPVLISSVVCPGGQGDVSIVGNLLIMSVEQTRGRVDCGMESISEDVSKERFRGLRIFDIADPRRPVQVGQVQTCRGSHTHSVVSDPAARDAVIVYVSGTSSVRDAKELAGCVGNIPGDDRTALFRIDVVEIPLADPSRARIIDSPAVFADPTSGRLAGLWQGGKHGDDTQETSRTDQCHDITVFPSRKLAAGACSGNGIIFDIADPRKPKRIDAVSDPSFAYWHSATFNNDGTKVLFTDEWGGGGRPRCRVQDRRTWGADAIYDIVGTKLEFRGYHKLPAAQGEQENCVAHNGSVVPVPGRDLFVQAWYQGGISVLDFTDSSRPVEIAYFDRGPLHEKHELLGGFWSSYYYGGRIYGTEIARGLDVLELTPSDQLSANEIAAAALADQGELFNPQQQFAVTWPAHPVVALAYVDQLARADALPVATLADLQAALGQAKTRVDAKRRDRALATRLEALGTGLAVTGGDPAATRRVAALRDTLTAVAARLR</sequence>
<dbReference type="Proteomes" id="UP000298213">
    <property type="component" value="Unassembled WGS sequence"/>
</dbReference>
<dbReference type="EMBL" id="SPDV01000030">
    <property type="protein sequence ID" value="TFI57441.1"/>
    <property type="molecule type" value="Genomic_DNA"/>
</dbReference>
<feature type="compositionally biased region" description="Low complexity" evidence="1">
    <location>
        <begin position="298"/>
        <end position="317"/>
    </location>
</feature>
<keyword evidence="2" id="KW-0732">Signal</keyword>
<accession>A0A4Y8ZN74</accession>
<feature type="region of interest" description="Disordered" evidence="1">
    <location>
        <begin position="285"/>
        <end position="325"/>
    </location>
</feature>
<dbReference type="SUPFAM" id="SSF75011">
    <property type="entry name" value="3-carboxy-cis,cis-mucoante lactonizing enzyme"/>
    <property type="match status" value="1"/>
</dbReference>
<gene>
    <name evidence="4" type="ORF">E2493_14595</name>
</gene>
<dbReference type="PANTHER" id="PTHR36933">
    <property type="entry name" value="SLL0788 PROTEIN"/>
    <property type="match status" value="1"/>
</dbReference>
<dbReference type="OrthoDB" id="517560at2"/>
<evidence type="ECO:0000259" key="3">
    <source>
        <dbReference type="Pfam" id="PF03713"/>
    </source>
</evidence>
<dbReference type="InterPro" id="IPR012347">
    <property type="entry name" value="Ferritin-like"/>
</dbReference>
<name>A0A4Y8ZN74_9SPHN</name>
<dbReference type="InterPro" id="IPR005183">
    <property type="entry name" value="DUF305_CopM-like"/>
</dbReference>
<evidence type="ECO:0000313" key="4">
    <source>
        <dbReference type="EMBL" id="TFI57441.1"/>
    </source>
</evidence>
<feature type="domain" description="DUF305" evidence="3">
    <location>
        <begin position="79"/>
        <end position="243"/>
    </location>
</feature>
<organism evidence="4 5">
    <name type="scientific">Sphingomonas parva</name>
    <dbReference type="NCBI Taxonomy" id="2555898"/>
    <lineage>
        <taxon>Bacteria</taxon>
        <taxon>Pseudomonadati</taxon>
        <taxon>Pseudomonadota</taxon>
        <taxon>Alphaproteobacteria</taxon>
        <taxon>Sphingomonadales</taxon>
        <taxon>Sphingomonadaceae</taxon>
        <taxon>Sphingomonas</taxon>
    </lineage>
</organism>
<feature type="signal peptide" evidence="2">
    <location>
        <begin position="1"/>
        <end position="44"/>
    </location>
</feature>
<proteinExistence type="predicted"/>
<comment type="caution">
    <text evidence="4">The sequence shown here is derived from an EMBL/GenBank/DDBJ whole genome shotgun (WGS) entry which is preliminary data.</text>
</comment>
<reference evidence="4 5" key="1">
    <citation type="submission" date="2019-03" db="EMBL/GenBank/DDBJ databases">
        <title>Genome sequence of Sphingomonas sp. 17J27-24.</title>
        <authorList>
            <person name="Kim M."/>
            <person name="Maeng S."/>
            <person name="Sathiyaraj S."/>
        </authorList>
    </citation>
    <scope>NUCLEOTIDE SEQUENCE [LARGE SCALE GENOMIC DNA]</scope>
    <source>
        <strain evidence="4 5">17J27-24</strain>
    </source>
</reference>
<feature type="chain" id="PRO_5021237329" evidence="2">
    <location>
        <begin position="45"/>
        <end position="853"/>
    </location>
</feature>
<dbReference type="Pfam" id="PF03713">
    <property type="entry name" value="DUF305"/>
    <property type="match status" value="1"/>
</dbReference>
<evidence type="ECO:0000313" key="5">
    <source>
        <dbReference type="Proteomes" id="UP000298213"/>
    </source>
</evidence>
<evidence type="ECO:0000256" key="2">
    <source>
        <dbReference type="SAM" id="SignalP"/>
    </source>
</evidence>